<dbReference type="PANTHER" id="PTHR35149:SF1">
    <property type="entry name" value="DUF5655 DOMAIN-CONTAINING PROTEIN"/>
    <property type="match status" value="1"/>
</dbReference>
<organism evidence="3 4">
    <name type="scientific">Campylobacter corcagiensis</name>
    <dbReference type="NCBI Taxonomy" id="1448857"/>
    <lineage>
        <taxon>Bacteria</taxon>
        <taxon>Pseudomonadati</taxon>
        <taxon>Campylobacterota</taxon>
        <taxon>Epsilonproteobacteria</taxon>
        <taxon>Campylobacterales</taxon>
        <taxon>Campylobacteraceae</taxon>
        <taxon>Campylobacter</taxon>
    </lineage>
</organism>
<evidence type="ECO:0000313" key="3">
    <source>
        <dbReference type="EMBL" id="QOQ86924.1"/>
    </source>
</evidence>
<dbReference type="InterPro" id="IPR000595">
    <property type="entry name" value="cNMP-bd_dom"/>
</dbReference>
<keyword evidence="4" id="KW-1185">Reference proteome</keyword>
<gene>
    <name evidence="3" type="ORF">IMC76_06845</name>
</gene>
<keyword evidence="1" id="KW-0175">Coiled coil</keyword>
<dbReference type="EMBL" id="CP063078">
    <property type="protein sequence ID" value="QOQ86924.1"/>
    <property type="molecule type" value="Genomic_DNA"/>
</dbReference>
<feature type="coiled-coil region" evidence="1">
    <location>
        <begin position="322"/>
        <end position="364"/>
    </location>
</feature>
<dbReference type="Proteomes" id="UP000594749">
    <property type="component" value="Chromosome"/>
</dbReference>
<evidence type="ECO:0000259" key="2">
    <source>
        <dbReference type="PROSITE" id="PS50042"/>
    </source>
</evidence>
<dbReference type="Pfam" id="PF07510">
    <property type="entry name" value="GmrSD_C"/>
    <property type="match status" value="1"/>
</dbReference>
<feature type="domain" description="Cyclic nucleotide-binding" evidence="2">
    <location>
        <begin position="368"/>
        <end position="454"/>
    </location>
</feature>
<dbReference type="PANTHER" id="PTHR35149">
    <property type="entry name" value="SLL5132 PROTEIN"/>
    <property type="match status" value="1"/>
</dbReference>
<sequence>MSENKIAKYTLKGIKDKKFIVPFFQRDYAWESQNLKDLIDDGQKKLYIGNIVVKNGLIIDGQQRLMSLYLLSKFVGKDYFEIRYEVDDSDNKKLKNLNSDNFKSTEFEMSSLNDICYFLSRNLNKNEIEDCLENVYFTITELSDDINPGKYFEAMNTNKQQLKHHEILKAKFFEKLSSNTVLDMAENWDNCSNMDSYFVEKKYLKDNSIQKEAKSIIKFEDFLCVVARVIGVDDMPLDTKYLVRNFEDKILETGKSEEFIKELFKYRAVFDKYLFKRNFDNTYIFKRELDDKYKSTIDDKKLLMIQLLFEVQNSNEWLVSYLKECENLGDDLNAHIEFLENLDKEKMQERVQDLENLLNSGTSTPHYFFYKLDYLLWKKLGEEMANNEFEIWEGVESKQSIYDNFFITRTGSVEHIQPQSKASENDFEGVDENGKSKIDTFGNLALISSSRNSSLGNKAVNEKKAVVDNWIKGKQSIQSLKMLLAFQKYFDCWNYDNAEEHGKDMINLLKEDLGITSLEIEDPEEEDLEEYLEEALEEEALEEDLEK</sequence>
<dbReference type="InterPro" id="IPR011089">
    <property type="entry name" value="GmrSD_C"/>
</dbReference>
<accession>A0A7M1LFS3</accession>
<dbReference type="RefSeq" id="WP_025803280.1">
    <property type="nucleotide sequence ID" value="NZ_CP053842.1"/>
</dbReference>
<dbReference type="AlphaFoldDB" id="A0A7M1LFS3"/>
<protein>
    <submittedName>
        <fullName evidence="3">DUF262 domain-containing protein</fullName>
    </submittedName>
</protein>
<dbReference type="Pfam" id="PF03235">
    <property type="entry name" value="GmrSD_N"/>
    <property type="match status" value="1"/>
</dbReference>
<reference evidence="3 4" key="1">
    <citation type="submission" date="2020-10" db="EMBL/GenBank/DDBJ databases">
        <title>Campylobacter and Helicobacter PacBio genomes.</title>
        <authorList>
            <person name="Lane C."/>
        </authorList>
    </citation>
    <scope>NUCLEOTIDE SEQUENCE [LARGE SCALE GENOMIC DNA]</scope>
    <source>
        <strain evidence="3 4">2016D-0077</strain>
    </source>
</reference>
<dbReference type="OrthoDB" id="9798761at2"/>
<dbReference type="PROSITE" id="PS50042">
    <property type="entry name" value="CNMP_BINDING_3"/>
    <property type="match status" value="1"/>
</dbReference>
<dbReference type="InterPro" id="IPR004919">
    <property type="entry name" value="GmrSD_N"/>
</dbReference>
<name>A0A7M1LFS3_9BACT</name>
<proteinExistence type="predicted"/>
<evidence type="ECO:0000256" key="1">
    <source>
        <dbReference type="SAM" id="Coils"/>
    </source>
</evidence>
<evidence type="ECO:0000313" key="4">
    <source>
        <dbReference type="Proteomes" id="UP000594749"/>
    </source>
</evidence>